<comment type="caution">
    <text evidence="2">The sequence shown here is derived from an EMBL/GenBank/DDBJ whole genome shotgun (WGS) entry which is preliminary data.</text>
</comment>
<proteinExistence type="predicted"/>
<keyword evidence="1" id="KW-0472">Membrane</keyword>
<dbReference type="EMBL" id="VZUS01000001">
    <property type="protein sequence ID" value="KAB1187042.1"/>
    <property type="molecule type" value="Genomic_DNA"/>
</dbReference>
<feature type="transmembrane region" description="Helical" evidence="1">
    <location>
        <begin position="12"/>
        <end position="34"/>
    </location>
</feature>
<name>A0A643JX15_9EURY</name>
<keyword evidence="1" id="KW-0812">Transmembrane</keyword>
<protein>
    <submittedName>
        <fullName evidence="2">Uncharacterized protein</fullName>
    </submittedName>
</protein>
<evidence type="ECO:0000256" key="1">
    <source>
        <dbReference type="SAM" id="Phobius"/>
    </source>
</evidence>
<sequence length="68" mass="7056">MSSKPTIHPAVLVKLDAIIGLLLVVSLLLALVVVGVAGTLGVLGVLVVAVLGVVGWYSYLKNLNRYDA</sequence>
<reference evidence="2" key="1">
    <citation type="submission" date="2019-09" db="EMBL/GenBank/DDBJ databases">
        <title>Genomic analysis of Haloferax sp. CBA1149.</title>
        <authorList>
            <person name="Roh S.W."/>
        </authorList>
    </citation>
    <scope>NUCLEOTIDE SEQUENCE</scope>
    <source>
        <strain evidence="2">CBA1149</strain>
    </source>
</reference>
<evidence type="ECO:0000313" key="2">
    <source>
        <dbReference type="EMBL" id="KAB1187042.1"/>
    </source>
</evidence>
<organism evidence="2">
    <name type="scientific">Haloferax sp. CBA1149</name>
    <dbReference type="NCBI Taxonomy" id="2650753"/>
    <lineage>
        <taxon>Archaea</taxon>
        <taxon>Methanobacteriati</taxon>
        <taxon>Methanobacteriota</taxon>
        <taxon>Stenosarchaea group</taxon>
        <taxon>Halobacteria</taxon>
        <taxon>Halobacteriales</taxon>
        <taxon>Haloferacaceae</taxon>
        <taxon>Haloferax</taxon>
    </lineage>
</organism>
<dbReference type="RefSeq" id="WP_151135300.1">
    <property type="nucleotide sequence ID" value="NZ_VZUS01000001.1"/>
</dbReference>
<gene>
    <name evidence="2" type="ORF">Hfx1149_02950</name>
</gene>
<feature type="transmembrane region" description="Helical" evidence="1">
    <location>
        <begin position="40"/>
        <end position="60"/>
    </location>
</feature>
<keyword evidence="1" id="KW-1133">Transmembrane helix</keyword>
<accession>A0A643JX15</accession>
<dbReference type="AlphaFoldDB" id="A0A643JX15"/>